<dbReference type="PANTHER" id="PTHR36436">
    <property type="entry name" value="SLL5081 PROTEIN"/>
    <property type="match status" value="1"/>
</dbReference>
<protein>
    <recommendedName>
        <fullName evidence="3">DUF1963 domain-containing protein</fullName>
    </recommendedName>
</protein>
<dbReference type="InterPro" id="IPR015315">
    <property type="entry name" value="DUF1963"/>
</dbReference>
<dbReference type="Gene3D" id="2.30.320.10">
    <property type="entry name" value="YwqG-like"/>
    <property type="match status" value="1"/>
</dbReference>
<dbReference type="SUPFAM" id="SSF103032">
    <property type="entry name" value="Hypothetical protein YwqG"/>
    <property type="match status" value="1"/>
</dbReference>
<dbReference type="PANTHER" id="PTHR36436:SF6">
    <property type="entry name" value="SLL5081 PROTEIN"/>
    <property type="match status" value="1"/>
</dbReference>
<dbReference type="Proteomes" id="UP000265618">
    <property type="component" value="Unassembled WGS sequence"/>
</dbReference>
<keyword evidence="2" id="KW-1185">Reference proteome</keyword>
<comment type="caution">
    <text evidence="1">The sequence shown here is derived from an EMBL/GenBank/DDBJ whole genome shotgun (WGS) entry which is preliminary data.</text>
</comment>
<accession>A0A9K3CSJ5</accession>
<dbReference type="AlphaFoldDB" id="A0A9K3CSJ5"/>
<evidence type="ECO:0000313" key="1">
    <source>
        <dbReference type="EMBL" id="GIQ81545.1"/>
    </source>
</evidence>
<proteinExistence type="predicted"/>
<dbReference type="EMBL" id="BDIP01000424">
    <property type="protein sequence ID" value="GIQ81545.1"/>
    <property type="molecule type" value="Genomic_DNA"/>
</dbReference>
<dbReference type="InterPro" id="IPR035948">
    <property type="entry name" value="YwqG-like_sf"/>
</dbReference>
<reference evidence="1 2" key="1">
    <citation type="journal article" date="2018" name="PLoS ONE">
        <title>The draft genome of Kipferlia bialata reveals reductive genome evolution in fornicate parasites.</title>
        <authorList>
            <person name="Tanifuji G."/>
            <person name="Takabayashi S."/>
            <person name="Kume K."/>
            <person name="Takagi M."/>
            <person name="Nakayama T."/>
            <person name="Kamikawa R."/>
            <person name="Inagaki Y."/>
            <person name="Hashimoto T."/>
        </authorList>
    </citation>
    <scope>NUCLEOTIDE SEQUENCE [LARGE SCALE GENOMIC DNA]</scope>
    <source>
        <strain evidence="1">NY0173</strain>
    </source>
</reference>
<sequence>MCNPLPVTEQPVTIPTPLLDVLGQHARVAYDMTLGEMGEDCGVLDTKIGGIGFLSEDEDLPRCGNCSGPMTLVVQLNLAQMPSDVQETLGLGDEGLIQLYVCKEEDDCGHYEEFSEAELVRYVPAEDIENARDRDDVLSLYEDREDDKVFQESQVKGIVRRSRDFPKAAELRSVLKGLDEETEDTVHEYCDNEACRVKSPVTVGGWFNGKETVSYPKCPECGEPMTSTVVGIESDEDREMLWGDYATVHVSQCLHHRRVFAMTWDY</sequence>
<evidence type="ECO:0000313" key="2">
    <source>
        <dbReference type="Proteomes" id="UP000265618"/>
    </source>
</evidence>
<organism evidence="1 2">
    <name type="scientific">Kipferlia bialata</name>
    <dbReference type="NCBI Taxonomy" id="797122"/>
    <lineage>
        <taxon>Eukaryota</taxon>
        <taxon>Metamonada</taxon>
        <taxon>Carpediemonas-like organisms</taxon>
        <taxon>Kipferlia</taxon>
    </lineage>
</organism>
<name>A0A9K3CSJ5_9EUKA</name>
<dbReference type="Pfam" id="PF09234">
    <property type="entry name" value="DUF1963"/>
    <property type="match status" value="1"/>
</dbReference>
<evidence type="ECO:0008006" key="3">
    <source>
        <dbReference type="Google" id="ProtNLM"/>
    </source>
</evidence>
<gene>
    <name evidence="1" type="ORF">KIPB_002520</name>
</gene>